<proteinExistence type="predicted"/>
<accession>A0A2A3L364</accession>
<gene>
    <name evidence="1" type="ORF">XV03_22235</name>
</gene>
<sequence length="47" mass="4892">MNVFELATAPFGWGSAIRGKRFFHPDGVLAGGVAERVAPAGRGLPIP</sequence>
<dbReference type="Proteomes" id="UP000218842">
    <property type="component" value="Unassembled WGS sequence"/>
</dbReference>
<evidence type="ECO:0000313" key="1">
    <source>
        <dbReference type="EMBL" id="PBJ30673.1"/>
    </source>
</evidence>
<protein>
    <submittedName>
        <fullName evidence="1">Phosphodiesterase</fullName>
    </submittedName>
</protein>
<feature type="non-terminal residue" evidence="1">
    <location>
        <position position="47"/>
    </location>
</feature>
<evidence type="ECO:0000313" key="2">
    <source>
        <dbReference type="Proteomes" id="UP000218842"/>
    </source>
</evidence>
<comment type="caution">
    <text evidence="1">The sequence shown here is derived from an EMBL/GenBank/DDBJ whole genome shotgun (WGS) entry which is preliminary data.</text>
</comment>
<dbReference type="AlphaFoldDB" id="A0A2A3L364"/>
<name>A0A2A3L364_MYCAV</name>
<dbReference type="EMBL" id="LBGZ01000132">
    <property type="protein sequence ID" value="PBJ30673.1"/>
    <property type="molecule type" value="Genomic_DNA"/>
</dbReference>
<reference evidence="1 2" key="1">
    <citation type="journal article" date="2017" name="Genome Biol. Evol.">
        <title>Population Structure and Local Adaptation of MAC Lung Disease Agent Mycobacterium avium subsp. hominissuis.</title>
        <authorList>
            <person name="Yano H."/>
            <person name="Iwamoto T."/>
            <person name="Nishiuchi Y."/>
            <person name="Nakajima C."/>
            <person name="Starkova D.A."/>
            <person name="Mokrousov I."/>
            <person name="Narvskaya O."/>
            <person name="Yoshida S."/>
            <person name="Arikawa K."/>
            <person name="Nakanishi N."/>
            <person name="Osaki K."/>
            <person name="Nakagawa I."/>
            <person name="Ato M."/>
            <person name="Suzuki Y."/>
            <person name="Maruyama F."/>
        </authorList>
    </citation>
    <scope>NUCLEOTIDE SEQUENCE [LARGE SCALE GENOMIC DNA]</scope>
    <source>
        <strain evidence="1 2">OCU466</strain>
    </source>
</reference>
<organism evidence="1 2">
    <name type="scientific">Mycobacterium avium subsp. hominissuis</name>
    <dbReference type="NCBI Taxonomy" id="439334"/>
    <lineage>
        <taxon>Bacteria</taxon>
        <taxon>Bacillati</taxon>
        <taxon>Actinomycetota</taxon>
        <taxon>Actinomycetes</taxon>
        <taxon>Mycobacteriales</taxon>
        <taxon>Mycobacteriaceae</taxon>
        <taxon>Mycobacterium</taxon>
        <taxon>Mycobacterium avium complex (MAC)</taxon>
    </lineage>
</organism>